<dbReference type="Pfam" id="PF04577">
    <property type="entry name" value="Glyco_transf_61"/>
    <property type="match status" value="2"/>
</dbReference>
<evidence type="ECO:0000256" key="4">
    <source>
        <dbReference type="ARBA" id="ARBA00023180"/>
    </source>
</evidence>
<comment type="caution">
    <text evidence="6">The sequence shown here is derived from an EMBL/GenBank/DDBJ whole genome shotgun (WGS) entry which is preliminary data.</text>
</comment>
<keyword evidence="3" id="KW-0808">Transferase</keyword>
<evidence type="ECO:0000259" key="5">
    <source>
        <dbReference type="Pfam" id="PF04577"/>
    </source>
</evidence>
<dbReference type="EMBL" id="JAVXUO010002729">
    <property type="protein sequence ID" value="KAK2970342.1"/>
    <property type="molecule type" value="Genomic_DNA"/>
</dbReference>
<dbReference type="AlphaFoldDB" id="A0AA88QIY4"/>
<dbReference type="GO" id="GO:0016763">
    <property type="term" value="F:pentosyltransferase activity"/>
    <property type="evidence" value="ECO:0007669"/>
    <property type="project" value="UniProtKB-ARBA"/>
</dbReference>
<evidence type="ECO:0000313" key="6">
    <source>
        <dbReference type="EMBL" id="KAK2970342.1"/>
    </source>
</evidence>
<comment type="subcellular location">
    <subcellularLocation>
        <location evidence="1">Golgi apparatus membrane</location>
        <topology evidence="1">Single-pass type II membrane protein</topology>
    </subcellularLocation>
</comment>
<dbReference type="PANTHER" id="PTHR20961:SF5">
    <property type="entry name" value="GLYCOSYLTRANSFERASE-RELATED"/>
    <property type="match status" value="1"/>
</dbReference>
<name>A0AA88QIY4_9ASTE</name>
<evidence type="ECO:0000256" key="1">
    <source>
        <dbReference type="ARBA" id="ARBA00004323"/>
    </source>
</evidence>
<keyword evidence="4" id="KW-0325">Glycoprotein</keyword>
<dbReference type="Proteomes" id="UP001187471">
    <property type="component" value="Unassembled WGS sequence"/>
</dbReference>
<dbReference type="PANTHER" id="PTHR20961">
    <property type="entry name" value="GLYCOSYLTRANSFERASE"/>
    <property type="match status" value="1"/>
</dbReference>
<proteinExistence type="predicted"/>
<dbReference type="InterPro" id="IPR049625">
    <property type="entry name" value="Glyco_transf_61_cat"/>
</dbReference>
<reference evidence="6" key="1">
    <citation type="submission" date="2022-12" db="EMBL/GenBank/DDBJ databases">
        <title>Draft genome assemblies for two species of Escallonia (Escalloniales).</title>
        <authorList>
            <person name="Chanderbali A."/>
            <person name="Dervinis C."/>
            <person name="Anghel I."/>
            <person name="Soltis D."/>
            <person name="Soltis P."/>
            <person name="Zapata F."/>
        </authorList>
    </citation>
    <scope>NUCLEOTIDE SEQUENCE</scope>
    <source>
        <strain evidence="6">UCBG92.1500</strain>
        <tissue evidence="6">Leaf</tissue>
    </source>
</reference>
<feature type="domain" description="Glycosyltransferase 61 catalytic" evidence="5">
    <location>
        <begin position="630"/>
        <end position="711"/>
    </location>
</feature>
<dbReference type="GO" id="GO:0000139">
    <property type="term" value="C:Golgi membrane"/>
    <property type="evidence" value="ECO:0007669"/>
    <property type="project" value="UniProtKB-SubCell"/>
</dbReference>
<accession>A0AA88QIY4</accession>
<keyword evidence="7" id="KW-1185">Reference proteome</keyword>
<evidence type="ECO:0000256" key="3">
    <source>
        <dbReference type="ARBA" id="ARBA00022679"/>
    </source>
</evidence>
<gene>
    <name evidence="6" type="ORF">RJ640_003310</name>
</gene>
<organism evidence="6 7">
    <name type="scientific">Escallonia rubra</name>
    <dbReference type="NCBI Taxonomy" id="112253"/>
    <lineage>
        <taxon>Eukaryota</taxon>
        <taxon>Viridiplantae</taxon>
        <taxon>Streptophyta</taxon>
        <taxon>Embryophyta</taxon>
        <taxon>Tracheophyta</taxon>
        <taxon>Spermatophyta</taxon>
        <taxon>Magnoliopsida</taxon>
        <taxon>eudicotyledons</taxon>
        <taxon>Gunneridae</taxon>
        <taxon>Pentapetalae</taxon>
        <taxon>asterids</taxon>
        <taxon>campanulids</taxon>
        <taxon>Escalloniales</taxon>
        <taxon>Escalloniaceae</taxon>
        <taxon>Escallonia</taxon>
    </lineage>
</organism>
<evidence type="ECO:0000313" key="7">
    <source>
        <dbReference type="Proteomes" id="UP001187471"/>
    </source>
</evidence>
<feature type="domain" description="Glycosyltransferase 61 catalytic" evidence="5">
    <location>
        <begin position="107"/>
        <end position="292"/>
    </location>
</feature>
<keyword evidence="2" id="KW-0328">Glycosyltransferase</keyword>
<dbReference type="InterPro" id="IPR007657">
    <property type="entry name" value="Glycosyltransferase_61"/>
</dbReference>
<evidence type="ECO:0000256" key="2">
    <source>
        <dbReference type="ARBA" id="ARBA00022676"/>
    </source>
</evidence>
<protein>
    <recommendedName>
        <fullName evidence="5">Glycosyltransferase 61 catalytic domain-containing protein</fullName>
    </recommendedName>
</protein>
<sequence>MKLKEAKPSCDFSEPVSDICETNGDARIDGNSATIFVATSPSGAYADNSSWNIRPYGRKGDEIAMGKVRRFMIKATSVYEDLPHCRQTHDVPAILFSGGGYSGNHFHSFTDVLIPLFLTSREFNGEVQFLVSDFCPSWTSKYRIVIEKLSRYETIDIDKQEGVHCFPNIIVGLKHHKEFNIDPAKSRYSMKDFRQFLRGAYSLKRETAIKLRNGEAEKPRLLMITRRRTRAFMNEAEITNMARSLGYSVILTEPDADLSRFAHLVNSCDVMMGVHGAGLTNMVFLPENAVLIQVVPFGRMEWIARTDFGEPSKDMDLRYLEYKINAEESSLIQQYPLDHEIFREPYTIQKNGWAAFSSVYLEKQNVKLDVESEFTVVNGSWSRLADGNQGSNPGPEIVETAYCTILNMEQTVYQLYHNQAKPICTVFTTSEPRSDVCEMSGDIRIQGNSFTIFAALDRSKNLVRNNSSWSIRPYAQKGDENAMKWVRKFTIKTSVVRTDMPNCTQSQSVPAIVFSSGGYALNHYHDFSDLVIPVFLTSRQFNGEVRFLIANKRSLWTNKFREVLRNLSRYDIIDIDKEDGVHCFPSMIVGLKQHKQLGIDPSMSAYSMKDFRSFITYVYSLNRVTATNQKDGEKYKKPCLLIISRRKSRSIINEAEIADMARGLGYEIVVTEGEPNVPRLAKLVNSCDVMMGVHGAGLTNMVFLPESAVVIQVIPWGIRERIARTFYGEPEKDMNISYLEYKIREGESSLIHEYPLDHEVFRDPLSVMKKGWGAFRSVYLEKQNIKLDAGRFRGTLLEALHLLRM</sequence>